<dbReference type="PRINTS" id="PR00081">
    <property type="entry name" value="GDHRDH"/>
</dbReference>
<dbReference type="Pfam" id="PF13561">
    <property type="entry name" value="adh_short_C2"/>
    <property type="match status" value="1"/>
</dbReference>
<proteinExistence type="predicted"/>
<dbReference type="PRINTS" id="PR00080">
    <property type="entry name" value="SDRFAMILY"/>
</dbReference>
<dbReference type="Gene3D" id="3.40.50.720">
    <property type="entry name" value="NAD(P)-binding Rossmann-like Domain"/>
    <property type="match status" value="1"/>
</dbReference>
<dbReference type="SUPFAM" id="SSF51735">
    <property type="entry name" value="NAD(P)-binding Rossmann-fold domains"/>
    <property type="match status" value="1"/>
</dbReference>
<sequence length="260" mass="28209">MAATQQGKVVLVTGASSGIGAGTAIHMARLGCSLALTGRNEENLLKTVKKCEEEGIPKEQIFTIIADLAHEEETKKVMEQTIEKFGKLDVLINNAGIVETGTIETHTLEQYDRVMNINTRAVFYLTQLAIPHLTKTKGSIVNVSSITGSRSFAGVLGYCMSKAAIDQFTRCTALELAPKGIRVNAVNPGVITTEIHKRGGMNEEQYQQFLERTKTTHALGRPGEVNEVAQMIVFLAFDTASYITGTTIPIDGGRHAMCPR</sequence>
<dbReference type="InterPro" id="IPR057326">
    <property type="entry name" value="KR_dom"/>
</dbReference>
<dbReference type="InterPro" id="IPR002347">
    <property type="entry name" value="SDR_fam"/>
</dbReference>
<keyword evidence="4" id="KW-1185">Reference proteome</keyword>
<reference evidence="3" key="1">
    <citation type="submission" date="2022-03" db="EMBL/GenBank/DDBJ databases">
        <authorList>
            <person name="Martin C."/>
        </authorList>
    </citation>
    <scope>NUCLEOTIDE SEQUENCE</scope>
</reference>
<protein>
    <recommendedName>
        <fullName evidence="2">Ketoreductase domain-containing protein</fullName>
    </recommendedName>
</protein>
<feature type="domain" description="Ketoreductase" evidence="2">
    <location>
        <begin position="8"/>
        <end position="189"/>
    </location>
</feature>
<dbReference type="FunFam" id="3.40.50.720:FF:000084">
    <property type="entry name" value="Short-chain dehydrogenase reductase"/>
    <property type="match status" value="1"/>
</dbReference>
<dbReference type="PANTHER" id="PTHR43975:SF2">
    <property type="entry name" value="EG:BACR7A4.14 PROTEIN-RELATED"/>
    <property type="match status" value="1"/>
</dbReference>
<dbReference type="PROSITE" id="PS00061">
    <property type="entry name" value="ADH_SHORT"/>
    <property type="match status" value="1"/>
</dbReference>
<organism evidence="3 4">
    <name type="scientific">Owenia fusiformis</name>
    <name type="common">Polychaete worm</name>
    <dbReference type="NCBI Taxonomy" id="6347"/>
    <lineage>
        <taxon>Eukaryota</taxon>
        <taxon>Metazoa</taxon>
        <taxon>Spiralia</taxon>
        <taxon>Lophotrochozoa</taxon>
        <taxon>Annelida</taxon>
        <taxon>Polychaeta</taxon>
        <taxon>Sedentaria</taxon>
        <taxon>Canalipalpata</taxon>
        <taxon>Sabellida</taxon>
        <taxon>Oweniida</taxon>
        <taxon>Oweniidae</taxon>
        <taxon>Owenia</taxon>
    </lineage>
</organism>
<dbReference type="GO" id="GO:0016491">
    <property type="term" value="F:oxidoreductase activity"/>
    <property type="evidence" value="ECO:0007669"/>
    <property type="project" value="UniProtKB-KW"/>
</dbReference>
<evidence type="ECO:0000313" key="4">
    <source>
        <dbReference type="Proteomes" id="UP000749559"/>
    </source>
</evidence>
<dbReference type="SMART" id="SM00822">
    <property type="entry name" value="PKS_KR"/>
    <property type="match status" value="1"/>
</dbReference>
<dbReference type="Proteomes" id="UP000749559">
    <property type="component" value="Unassembled WGS sequence"/>
</dbReference>
<dbReference type="EMBL" id="CAIIXF020000012">
    <property type="protein sequence ID" value="CAH1802186.1"/>
    <property type="molecule type" value="Genomic_DNA"/>
</dbReference>
<keyword evidence="1" id="KW-0560">Oxidoreductase</keyword>
<evidence type="ECO:0000259" key="2">
    <source>
        <dbReference type="SMART" id="SM00822"/>
    </source>
</evidence>
<dbReference type="AlphaFoldDB" id="A0A8J1TME0"/>
<dbReference type="OrthoDB" id="47007at2759"/>
<name>A0A8J1TME0_OWEFU</name>
<dbReference type="PANTHER" id="PTHR43975">
    <property type="entry name" value="ZGC:101858"/>
    <property type="match status" value="1"/>
</dbReference>
<evidence type="ECO:0000256" key="1">
    <source>
        <dbReference type="ARBA" id="ARBA00023002"/>
    </source>
</evidence>
<gene>
    <name evidence="3" type="ORF">OFUS_LOCUS25896</name>
</gene>
<evidence type="ECO:0000313" key="3">
    <source>
        <dbReference type="EMBL" id="CAH1802186.1"/>
    </source>
</evidence>
<comment type="caution">
    <text evidence="3">The sequence shown here is derived from an EMBL/GenBank/DDBJ whole genome shotgun (WGS) entry which is preliminary data.</text>
</comment>
<accession>A0A8J1TME0</accession>
<dbReference type="NCBIfam" id="NF005559">
    <property type="entry name" value="PRK07231.1"/>
    <property type="match status" value="1"/>
</dbReference>
<dbReference type="InterPro" id="IPR020904">
    <property type="entry name" value="Sc_DH/Rdtase_CS"/>
</dbReference>
<dbReference type="InterPro" id="IPR036291">
    <property type="entry name" value="NAD(P)-bd_dom_sf"/>
</dbReference>
<dbReference type="GO" id="GO:0006629">
    <property type="term" value="P:lipid metabolic process"/>
    <property type="evidence" value="ECO:0007669"/>
    <property type="project" value="UniProtKB-ARBA"/>
</dbReference>
<dbReference type="CDD" id="cd05364">
    <property type="entry name" value="SDR_c11"/>
    <property type="match status" value="1"/>
</dbReference>